<protein>
    <submittedName>
        <fullName evidence="1">Uncharacterized protein</fullName>
    </submittedName>
</protein>
<sequence>MCDETGTGEQSWVDHTTVCDVADDEAIER</sequence>
<reference evidence="1 2" key="1">
    <citation type="submission" date="2021-03" db="EMBL/GenBank/DDBJ databases">
        <title>Sequencing the genomes of 1000 actinobacteria strains.</title>
        <authorList>
            <person name="Klenk H.-P."/>
        </authorList>
    </citation>
    <scope>NUCLEOTIDE SEQUENCE [LARGE SCALE GENOMIC DNA]</scope>
    <source>
        <strain evidence="1 2">DSM 45256</strain>
    </source>
</reference>
<evidence type="ECO:0000313" key="2">
    <source>
        <dbReference type="Proteomes" id="UP001519295"/>
    </source>
</evidence>
<proteinExistence type="predicted"/>
<organism evidence="1 2">
    <name type="scientific">Pseudonocardia parietis</name>
    <dbReference type="NCBI Taxonomy" id="570936"/>
    <lineage>
        <taxon>Bacteria</taxon>
        <taxon>Bacillati</taxon>
        <taxon>Actinomycetota</taxon>
        <taxon>Actinomycetes</taxon>
        <taxon>Pseudonocardiales</taxon>
        <taxon>Pseudonocardiaceae</taxon>
        <taxon>Pseudonocardia</taxon>
    </lineage>
</organism>
<name>A0ABS4W230_9PSEU</name>
<gene>
    <name evidence="1" type="ORF">JOF36_005963</name>
</gene>
<dbReference type="EMBL" id="JAGINU010000001">
    <property type="protein sequence ID" value="MBP2370267.1"/>
    <property type="molecule type" value="Genomic_DNA"/>
</dbReference>
<comment type="caution">
    <text evidence="1">The sequence shown here is derived from an EMBL/GenBank/DDBJ whole genome shotgun (WGS) entry which is preliminary data.</text>
</comment>
<dbReference type="Proteomes" id="UP001519295">
    <property type="component" value="Unassembled WGS sequence"/>
</dbReference>
<keyword evidence="2" id="KW-1185">Reference proteome</keyword>
<accession>A0ABS4W230</accession>
<evidence type="ECO:0000313" key="1">
    <source>
        <dbReference type="EMBL" id="MBP2370267.1"/>
    </source>
</evidence>